<evidence type="ECO:0000313" key="2">
    <source>
        <dbReference type="Proteomes" id="UP001224644"/>
    </source>
</evidence>
<dbReference type="InterPro" id="IPR027417">
    <property type="entry name" value="P-loop_NTPase"/>
</dbReference>
<evidence type="ECO:0000313" key="1">
    <source>
        <dbReference type="EMBL" id="MDN3592058.1"/>
    </source>
</evidence>
<name>A0ABT8BLJ2_9HYPH</name>
<gene>
    <name evidence="1" type="ORF">QWZ12_15785</name>
</gene>
<dbReference type="Pfam" id="PF13479">
    <property type="entry name" value="AAA_24"/>
    <property type="match status" value="1"/>
</dbReference>
<proteinExistence type="predicted"/>
<dbReference type="Proteomes" id="UP001224644">
    <property type="component" value="Unassembled WGS sequence"/>
</dbReference>
<dbReference type="RefSeq" id="WP_238226117.1">
    <property type="nucleotide sequence ID" value="NZ_BPQD01000016.1"/>
</dbReference>
<dbReference type="EMBL" id="JAUFPX010000015">
    <property type="protein sequence ID" value="MDN3592058.1"/>
    <property type="molecule type" value="Genomic_DNA"/>
</dbReference>
<sequence>MALSLSNLKKLKNTSSPIALFYGVPGVGKTSLAAEFPGAVWIQFDGEQAPTGVDLDGWSGVKTFEEVMSAISALYTEEHEFQTLVIDSLSELESSIWAEACKRKGWASIEDPGFGKGYVEAENIWKEVLEGVGALRKDRGMTVILLGHTEIKRFDSPTTDPYSRYRINLHARAADLIEASTDLIAFLNYRVSLKKVEAGFNKTVTHGEGGGTRVIYVEERPGFIAKNRYNMPSELPYKRGDGFKALDKFFRPAA</sequence>
<protein>
    <submittedName>
        <fullName evidence="1">AAA family ATPase</fullName>
    </submittedName>
</protein>
<dbReference type="SUPFAM" id="SSF52540">
    <property type="entry name" value="P-loop containing nucleoside triphosphate hydrolases"/>
    <property type="match status" value="1"/>
</dbReference>
<accession>A0ABT8BLJ2</accession>
<organism evidence="1 2">
    <name type="scientific">Methylobacterium adhaesivum</name>
    <dbReference type="NCBI Taxonomy" id="333297"/>
    <lineage>
        <taxon>Bacteria</taxon>
        <taxon>Pseudomonadati</taxon>
        <taxon>Pseudomonadota</taxon>
        <taxon>Alphaproteobacteria</taxon>
        <taxon>Hyphomicrobiales</taxon>
        <taxon>Methylobacteriaceae</taxon>
        <taxon>Methylobacterium</taxon>
    </lineage>
</organism>
<keyword evidence="2" id="KW-1185">Reference proteome</keyword>
<reference evidence="2" key="1">
    <citation type="journal article" date="2019" name="Int. J. Syst. Evol. Microbiol.">
        <title>The Global Catalogue of Microorganisms (GCM) 10K type strain sequencing project: providing services to taxonomists for standard genome sequencing and annotation.</title>
        <authorList>
            <consortium name="The Broad Institute Genomics Platform"/>
            <consortium name="The Broad Institute Genome Sequencing Center for Infectious Disease"/>
            <person name="Wu L."/>
            <person name="Ma J."/>
        </authorList>
    </citation>
    <scope>NUCLEOTIDE SEQUENCE [LARGE SCALE GENOMIC DNA]</scope>
    <source>
        <strain evidence="2">CECT 7069</strain>
    </source>
</reference>
<comment type="caution">
    <text evidence="1">The sequence shown here is derived from an EMBL/GenBank/DDBJ whole genome shotgun (WGS) entry which is preliminary data.</text>
</comment>
<dbReference type="Gene3D" id="3.40.50.300">
    <property type="entry name" value="P-loop containing nucleotide triphosphate hydrolases"/>
    <property type="match status" value="1"/>
</dbReference>